<dbReference type="InterPro" id="IPR050930">
    <property type="entry name" value="MFS_Vesicular_Transporter"/>
</dbReference>
<evidence type="ECO:0000256" key="1">
    <source>
        <dbReference type="ARBA" id="ARBA00004141"/>
    </source>
</evidence>
<evidence type="ECO:0000313" key="8">
    <source>
        <dbReference type="EMBL" id="KAJ5094473.1"/>
    </source>
</evidence>
<feature type="domain" description="Major facilitator superfamily (MFS) profile" evidence="7">
    <location>
        <begin position="18"/>
        <end position="428"/>
    </location>
</feature>
<reference evidence="8" key="1">
    <citation type="submission" date="2022-11" db="EMBL/GenBank/DDBJ databases">
        <authorList>
            <person name="Petersen C."/>
        </authorList>
    </citation>
    <scope>NUCLEOTIDE SEQUENCE</scope>
    <source>
        <strain evidence="8">IBT 30069</strain>
    </source>
</reference>
<dbReference type="AlphaFoldDB" id="A0A9W9F6E8"/>
<dbReference type="SUPFAM" id="SSF103473">
    <property type="entry name" value="MFS general substrate transporter"/>
    <property type="match status" value="1"/>
</dbReference>
<feature type="transmembrane region" description="Helical" evidence="6">
    <location>
        <begin position="89"/>
        <end position="109"/>
    </location>
</feature>
<gene>
    <name evidence="8" type="ORF">N7456_010334</name>
</gene>
<keyword evidence="5 6" id="KW-0472">Membrane</keyword>
<dbReference type="GO" id="GO:0022857">
    <property type="term" value="F:transmembrane transporter activity"/>
    <property type="evidence" value="ECO:0007669"/>
    <property type="project" value="InterPro"/>
</dbReference>
<feature type="transmembrane region" description="Helical" evidence="6">
    <location>
        <begin position="342"/>
        <end position="359"/>
    </location>
</feature>
<feature type="transmembrane region" description="Helical" evidence="6">
    <location>
        <begin position="274"/>
        <end position="296"/>
    </location>
</feature>
<dbReference type="InterPro" id="IPR011701">
    <property type="entry name" value="MFS"/>
</dbReference>
<feature type="transmembrane region" description="Helical" evidence="6">
    <location>
        <begin position="148"/>
        <end position="171"/>
    </location>
</feature>
<evidence type="ECO:0000256" key="6">
    <source>
        <dbReference type="SAM" id="Phobius"/>
    </source>
</evidence>
<dbReference type="EMBL" id="JAPQKH010000006">
    <property type="protein sequence ID" value="KAJ5094473.1"/>
    <property type="molecule type" value="Genomic_DNA"/>
</dbReference>
<feature type="transmembrane region" description="Helical" evidence="6">
    <location>
        <begin position="115"/>
        <end position="136"/>
    </location>
</feature>
<feature type="transmembrane region" description="Helical" evidence="6">
    <location>
        <begin position="230"/>
        <end position="254"/>
    </location>
</feature>
<sequence length="428" mass="46786">MGNGEPWGAKWRSSSGFIMFTVVIGLFCQIFLYSYIVPVLSYMVEHRLQLSASQIQKITIIVLTLHGGFAVVMTPILTYYVNKTQHRKIPLLISLFWCFIGTLLIAFAHSLRMLVLGRALQAIAGCAGWIISFATIDDNINPAYTGKALRLTFTSLATAILTGPAISGVLLQFAGYWATWSVPLCILVMSFIARLIMLEDTMLPATSDETSSLLNSVKSPQLSPRGGNRICSIILSDIGFLVSFLNIMMEGIISTGFDTTLPIFLQRQFGMKPAAVGLIFLALQVPGVVISPFIGLLRSKMGLRFPTTFGWVIMALLFWLLGSLGKDVSSEITTSDVHIQRADMFVCVVIFIGFVAAIIRGAGMLQMKGIANNLQDHKGHTLTSEMYSFADIGFNSGAFVGPLLSGYVSEVSGFFYMTLTMGKSSRRV</sequence>
<evidence type="ECO:0000256" key="2">
    <source>
        <dbReference type="ARBA" id="ARBA00022448"/>
    </source>
</evidence>
<evidence type="ECO:0000256" key="3">
    <source>
        <dbReference type="ARBA" id="ARBA00022692"/>
    </source>
</evidence>
<dbReference type="PROSITE" id="PS50850">
    <property type="entry name" value="MFS"/>
    <property type="match status" value="1"/>
</dbReference>
<dbReference type="PANTHER" id="PTHR23506:SF35">
    <property type="entry name" value="MAJOR FACILITATOR SUPERFAMILY (MFS) PROFILE DOMAIN-CONTAINING PROTEIN-RELATED"/>
    <property type="match status" value="1"/>
</dbReference>
<protein>
    <submittedName>
        <fullName evidence="8">MFS transporter</fullName>
    </submittedName>
</protein>
<comment type="caution">
    <text evidence="8">The sequence shown here is derived from an EMBL/GenBank/DDBJ whole genome shotgun (WGS) entry which is preliminary data.</text>
</comment>
<keyword evidence="4 6" id="KW-1133">Transmembrane helix</keyword>
<dbReference type="GO" id="GO:0016020">
    <property type="term" value="C:membrane"/>
    <property type="evidence" value="ECO:0007669"/>
    <property type="project" value="UniProtKB-SubCell"/>
</dbReference>
<feature type="transmembrane region" description="Helical" evidence="6">
    <location>
        <begin position="17"/>
        <end position="38"/>
    </location>
</feature>
<dbReference type="OrthoDB" id="5086884at2759"/>
<evidence type="ECO:0000259" key="7">
    <source>
        <dbReference type="PROSITE" id="PS50850"/>
    </source>
</evidence>
<dbReference type="Pfam" id="PF07690">
    <property type="entry name" value="MFS_1"/>
    <property type="match status" value="1"/>
</dbReference>
<dbReference type="PANTHER" id="PTHR23506">
    <property type="entry name" value="GH10249P"/>
    <property type="match status" value="1"/>
</dbReference>
<organism evidence="8 9">
    <name type="scientific">Penicillium angulare</name>
    <dbReference type="NCBI Taxonomy" id="116970"/>
    <lineage>
        <taxon>Eukaryota</taxon>
        <taxon>Fungi</taxon>
        <taxon>Dikarya</taxon>
        <taxon>Ascomycota</taxon>
        <taxon>Pezizomycotina</taxon>
        <taxon>Eurotiomycetes</taxon>
        <taxon>Eurotiomycetidae</taxon>
        <taxon>Eurotiales</taxon>
        <taxon>Aspergillaceae</taxon>
        <taxon>Penicillium</taxon>
    </lineage>
</organism>
<feature type="transmembrane region" description="Helical" evidence="6">
    <location>
        <begin position="177"/>
        <end position="197"/>
    </location>
</feature>
<comment type="subcellular location">
    <subcellularLocation>
        <location evidence="1">Membrane</location>
        <topology evidence="1">Multi-pass membrane protein</topology>
    </subcellularLocation>
</comment>
<keyword evidence="9" id="KW-1185">Reference proteome</keyword>
<accession>A0A9W9F6E8</accession>
<evidence type="ECO:0000256" key="5">
    <source>
        <dbReference type="ARBA" id="ARBA00023136"/>
    </source>
</evidence>
<feature type="transmembrane region" description="Helical" evidence="6">
    <location>
        <begin position="303"/>
        <end position="322"/>
    </location>
</feature>
<dbReference type="Gene3D" id="1.20.1250.20">
    <property type="entry name" value="MFS general substrate transporter like domains"/>
    <property type="match status" value="2"/>
</dbReference>
<name>A0A9W9F6E8_9EURO</name>
<reference evidence="8" key="2">
    <citation type="journal article" date="2023" name="IMA Fungus">
        <title>Comparative genomic study of the Penicillium genus elucidates a diverse pangenome and 15 lateral gene transfer events.</title>
        <authorList>
            <person name="Petersen C."/>
            <person name="Sorensen T."/>
            <person name="Nielsen M.R."/>
            <person name="Sondergaard T.E."/>
            <person name="Sorensen J.L."/>
            <person name="Fitzpatrick D.A."/>
            <person name="Frisvad J.C."/>
            <person name="Nielsen K.L."/>
        </authorList>
    </citation>
    <scope>NUCLEOTIDE SEQUENCE</scope>
    <source>
        <strain evidence="8">IBT 30069</strain>
    </source>
</reference>
<feature type="transmembrane region" description="Helical" evidence="6">
    <location>
        <begin position="58"/>
        <end position="82"/>
    </location>
</feature>
<evidence type="ECO:0000256" key="4">
    <source>
        <dbReference type="ARBA" id="ARBA00022989"/>
    </source>
</evidence>
<dbReference type="InterPro" id="IPR020846">
    <property type="entry name" value="MFS_dom"/>
</dbReference>
<dbReference type="InterPro" id="IPR036259">
    <property type="entry name" value="MFS_trans_sf"/>
</dbReference>
<proteinExistence type="predicted"/>
<keyword evidence="3 6" id="KW-0812">Transmembrane</keyword>
<evidence type="ECO:0000313" key="9">
    <source>
        <dbReference type="Proteomes" id="UP001149165"/>
    </source>
</evidence>
<keyword evidence="2" id="KW-0813">Transport</keyword>
<dbReference type="Proteomes" id="UP001149165">
    <property type="component" value="Unassembled WGS sequence"/>
</dbReference>